<dbReference type="Proteomes" id="UP000564496">
    <property type="component" value="Unassembled WGS sequence"/>
</dbReference>
<evidence type="ECO:0000313" key="2">
    <source>
        <dbReference type="EMBL" id="NYI77059.1"/>
    </source>
</evidence>
<dbReference type="InterPro" id="IPR015943">
    <property type="entry name" value="WD40/YVTN_repeat-like_dom_sf"/>
</dbReference>
<keyword evidence="3" id="KW-1185">Reference proteome</keyword>
<evidence type="ECO:0000256" key="1">
    <source>
        <dbReference type="SAM" id="Phobius"/>
    </source>
</evidence>
<comment type="caution">
    <text evidence="2">The sequence shown here is derived from an EMBL/GenBank/DDBJ whole genome shotgun (WGS) entry which is preliminary data.</text>
</comment>
<keyword evidence="1" id="KW-1133">Transmembrane helix</keyword>
<dbReference type="RefSeq" id="WP_179657640.1">
    <property type="nucleotide sequence ID" value="NZ_JACBZR010000001.1"/>
</dbReference>
<feature type="transmembrane region" description="Helical" evidence="1">
    <location>
        <begin position="20"/>
        <end position="37"/>
    </location>
</feature>
<name>A0A7Z0IRJ8_9ACTN</name>
<keyword evidence="1" id="KW-0812">Transmembrane</keyword>
<dbReference type="Gene3D" id="2.130.10.10">
    <property type="entry name" value="YVTN repeat-like/Quinoprotein amine dehydrogenase"/>
    <property type="match status" value="1"/>
</dbReference>
<dbReference type="EMBL" id="JACBZR010000001">
    <property type="protein sequence ID" value="NYI77059.1"/>
    <property type="molecule type" value="Genomic_DNA"/>
</dbReference>
<reference evidence="2 3" key="1">
    <citation type="submission" date="2020-07" db="EMBL/GenBank/DDBJ databases">
        <title>Sequencing the genomes of 1000 actinobacteria strains.</title>
        <authorList>
            <person name="Klenk H.-P."/>
        </authorList>
    </citation>
    <scope>NUCLEOTIDE SEQUENCE [LARGE SCALE GENOMIC DNA]</scope>
    <source>
        <strain evidence="2 3">DSM 26487</strain>
    </source>
</reference>
<accession>A0A7Z0IRJ8</accession>
<dbReference type="SUPFAM" id="SSF110296">
    <property type="entry name" value="Oligoxyloglucan reducing end-specific cellobiohydrolase"/>
    <property type="match status" value="1"/>
</dbReference>
<gene>
    <name evidence="2" type="ORF">BJ988_001707</name>
</gene>
<sequence>MTDPSSDRIFGLSPRALKVVAPLLIVTVLVIAMGTYLNQRSGSGSEISAGPVVGGDLHAVGEVGDRLFVGGHGGAGYRSAAGNWTQIKSLDDKDVMGWAQSGDTVLAGGHAGLYASSDNGATFDTVTGLPVSDVHGLGASGSMVYVASPQSGILVSTDGGKTFERRSSQGMDFMGTIWVDPSNPDVAIAPSMQAGAVKTTDGGRTWDAMGSGMGSMSVAVGKGGQDLFVIGMGDAQVSTDQGSTWTSATIPDNTSAASYTAQGELIIGVLDGDRANLYEKAGSGWEPLS</sequence>
<keyword evidence="1" id="KW-0472">Membrane</keyword>
<dbReference type="AlphaFoldDB" id="A0A7Z0IRJ8"/>
<evidence type="ECO:0008006" key="4">
    <source>
        <dbReference type="Google" id="ProtNLM"/>
    </source>
</evidence>
<protein>
    <recommendedName>
        <fullName evidence="4">Exo-alpha-sialidase</fullName>
    </recommendedName>
</protein>
<proteinExistence type="predicted"/>
<evidence type="ECO:0000313" key="3">
    <source>
        <dbReference type="Proteomes" id="UP000564496"/>
    </source>
</evidence>
<organism evidence="2 3">
    <name type="scientific">Nocardioides panzhihuensis</name>
    <dbReference type="NCBI Taxonomy" id="860243"/>
    <lineage>
        <taxon>Bacteria</taxon>
        <taxon>Bacillati</taxon>
        <taxon>Actinomycetota</taxon>
        <taxon>Actinomycetes</taxon>
        <taxon>Propionibacteriales</taxon>
        <taxon>Nocardioidaceae</taxon>
        <taxon>Nocardioides</taxon>
    </lineage>
</organism>